<gene>
    <name evidence="1" type="ORF">D3P04_05345</name>
</gene>
<dbReference type="EMBL" id="QZCG01000003">
    <property type="protein sequence ID" value="RJE87171.1"/>
    <property type="molecule type" value="Genomic_DNA"/>
</dbReference>
<proteinExistence type="predicted"/>
<sequence>MPTRLSDAGPFSLICLGETVAYDPDLGSWPVQTTFLLGRFREFDEAMASAMRRGRPGGLRAEYLPGYTPNLLALQDHQQRLCLAGQITPAGLIWCAPVASEAEAKRVVHEACRLRGQAMVAQDRDERDTARDLRFHAAALDARLVDPAWRGIVQIEALQAA</sequence>
<name>A0A418T1U3_9RHOB</name>
<comment type="caution">
    <text evidence="1">The sequence shown here is derived from an EMBL/GenBank/DDBJ whole genome shotgun (WGS) entry which is preliminary data.</text>
</comment>
<accession>A0A418T1U3</accession>
<dbReference type="Proteomes" id="UP000284202">
    <property type="component" value="Unassembled WGS sequence"/>
</dbReference>
<evidence type="ECO:0000313" key="1">
    <source>
        <dbReference type="EMBL" id="RJE87171.1"/>
    </source>
</evidence>
<reference evidence="2" key="1">
    <citation type="submission" date="2018-09" db="EMBL/GenBank/DDBJ databases">
        <title>Acidovorax cavernicola nov. sp. isolated from Gruta de las Maravillas (Aracena, Spain).</title>
        <authorList>
            <person name="Jurado V."/>
            <person name="Gutierrez-Patricio S."/>
            <person name="Gonzalez-Pimentel J.L."/>
            <person name="Miller A.Z."/>
            <person name="Laiz L."/>
            <person name="Saiz-Jimenez C."/>
        </authorList>
    </citation>
    <scope>NUCLEOTIDE SEQUENCE [LARGE SCALE GENOMIC DNA]</scope>
    <source>
        <strain evidence="2">1011MAR3C25</strain>
    </source>
</reference>
<protein>
    <submittedName>
        <fullName evidence="1">Uncharacterized protein</fullName>
    </submittedName>
</protein>
<organism evidence="1 2">
    <name type="scientific">Paracoccus onubensis</name>
    <dbReference type="NCBI Taxonomy" id="1675788"/>
    <lineage>
        <taxon>Bacteria</taxon>
        <taxon>Pseudomonadati</taxon>
        <taxon>Pseudomonadota</taxon>
        <taxon>Alphaproteobacteria</taxon>
        <taxon>Rhodobacterales</taxon>
        <taxon>Paracoccaceae</taxon>
        <taxon>Paracoccus</taxon>
    </lineage>
</organism>
<evidence type="ECO:0000313" key="2">
    <source>
        <dbReference type="Proteomes" id="UP000284202"/>
    </source>
</evidence>
<dbReference type="AlphaFoldDB" id="A0A418T1U3"/>
<keyword evidence="2" id="KW-1185">Reference proteome</keyword>